<dbReference type="PROSITE" id="PS51831">
    <property type="entry name" value="HD"/>
    <property type="match status" value="1"/>
</dbReference>
<dbReference type="GO" id="GO:0016787">
    <property type="term" value="F:hydrolase activity"/>
    <property type="evidence" value="ECO:0007669"/>
    <property type="project" value="UniProtKB-KW"/>
</dbReference>
<dbReference type="InterPro" id="IPR006674">
    <property type="entry name" value="HD_domain"/>
</dbReference>
<dbReference type="PANTHER" id="PTHR33594:SF1">
    <property type="entry name" value="HD_PDEASE DOMAIN-CONTAINING PROTEIN"/>
    <property type="match status" value="1"/>
</dbReference>
<evidence type="ECO:0000313" key="3">
    <source>
        <dbReference type="Proteomes" id="UP000067523"/>
    </source>
</evidence>
<dbReference type="SUPFAM" id="SSF109604">
    <property type="entry name" value="HD-domain/PDEase-like"/>
    <property type="match status" value="1"/>
</dbReference>
<dbReference type="EMBL" id="CP013655">
    <property type="protein sequence ID" value="ALS38247.1"/>
    <property type="molecule type" value="Genomic_DNA"/>
</dbReference>
<evidence type="ECO:0000313" key="2">
    <source>
        <dbReference type="EMBL" id="ALS38247.1"/>
    </source>
</evidence>
<dbReference type="Pfam" id="PF01966">
    <property type="entry name" value="HD"/>
    <property type="match status" value="1"/>
</dbReference>
<dbReference type="SMART" id="SM00471">
    <property type="entry name" value="HDc"/>
    <property type="match status" value="1"/>
</dbReference>
<dbReference type="Proteomes" id="UP000067523">
    <property type="component" value="Chromosome"/>
</dbReference>
<dbReference type="RefSeq" id="WP_208927823.1">
    <property type="nucleotide sequence ID" value="NZ_CP013655.1"/>
</dbReference>
<reference evidence="3" key="1">
    <citation type="submission" date="2015-12" db="EMBL/GenBank/DDBJ databases">
        <authorList>
            <person name="Lauer A."/>
            <person name="Humrighouse B."/>
            <person name="Loparev V."/>
            <person name="Shewmaker P.L."/>
            <person name="Whitney A.M."/>
            <person name="McLaughlin R.W."/>
        </authorList>
    </citation>
    <scope>NUCLEOTIDE SEQUENCE [LARGE SCALE GENOMIC DNA]</scope>
    <source>
        <strain evidence="3">LMG 26678</strain>
    </source>
</reference>
<name>A0A0U2XBG2_9ENTE</name>
<organism evidence="2 3">
    <name type="scientific">Enterococcus rotai</name>
    <dbReference type="NCBI Taxonomy" id="118060"/>
    <lineage>
        <taxon>Bacteria</taxon>
        <taxon>Bacillati</taxon>
        <taxon>Bacillota</taxon>
        <taxon>Bacilli</taxon>
        <taxon>Lactobacillales</taxon>
        <taxon>Enterococcaceae</taxon>
        <taxon>Enterococcus</taxon>
    </lineage>
</organism>
<keyword evidence="3" id="KW-1185">Reference proteome</keyword>
<proteinExistence type="predicted"/>
<accession>A0A0U2XBG2</accession>
<dbReference type="InterPro" id="IPR003607">
    <property type="entry name" value="HD/PDEase_dom"/>
</dbReference>
<dbReference type="AlphaFoldDB" id="A0A0U2XBG2"/>
<sequence length="212" mass="24276">MDQPKISAIKSYTQSIMETDQSGHGMDHINRVVRLSSEIAETENCDHFIVTAAAYLHDTVDDKLVVNPEQAYQQLKEFLQKIDVSTTQVEQIIHIITNLSFSQELAGTAEKLTIEGKIVQDADRLDAMGAIGIARTIYYGGHKGNKIYDPNIKPRTLESKAEYREESTVINHFYEKILLLNERLNTAYAKEKGKQRQEFLEGFLQEFLEEWH</sequence>
<protein>
    <submittedName>
        <fullName evidence="2">Metal-dependent phosphohydrolase</fullName>
    </submittedName>
</protein>
<dbReference type="KEGG" id="erx:ATZ35_14150"/>
<keyword evidence="2" id="KW-0378">Hydrolase</keyword>
<dbReference type="STRING" id="118060.ATZ35_14150"/>
<feature type="domain" description="HD" evidence="1">
    <location>
        <begin position="25"/>
        <end position="128"/>
    </location>
</feature>
<dbReference type="Gene3D" id="1.10.472.50">
    <property type="entry name" value="HD-domain/PDEase-like"/>
    <property type="match status" value="1"/>
</dbReference>
<gene>
    <name evidence="2" type="ORF">ATZ35_14150</name>
</gene>
<dbReference type="Gene3D" id="1.20.58.1910">
    <property type="match status" value="1"/>
</dbReference>
<evidence type="ECO:0000259" key="1">
    <source>
        <dbReference type="PROSITE" id="PS51831"/>
    </source>
</evidence>
<dbReference type="PANTHER" id="PTHR33594">
    <property type="entry name" value="SUPERFAMILY HYDROLASE, PUTATIVE (AFU_ORTHOLOGUE AFUA_1G03035)-RELATED"/>
    <property type="match status" value="1"/>
</dbReference>
<dbReference type="CDD" id="cd00077">
    <property type="entry name" value="HDc"/>
    <property type="match status" value="1"/>
</dbReference>